<evidence type="ECO:0000313" key="1">
    <source>
        <dbReference type="EMBL" id="KMS64710.1"/>
    </source>
</evidence>
<dbReference type="OrthoDB" id="1402276at2759"/>
<reference evidence="1 2" key="1">
    <citation type="journal article" date="2014" name="Nature">
        <title>The genome of the recently domesticated crop plant sugar beet (Beta vulgaris).</title>
        <authorList>
            <person name="Dohm J.C."/>
            <person name="Minoche A.E."/>
            <person name="Holtgrawe D."/>
            <person name="Capella-Gutierrez S."/>
            <person name="Zakrzewski F."/>
            <person name="Tafer H."/>
            <person name="Rupp O."/>
            <person name="Sorensen T.R."/>
            <person name="Stracke R."/>
            <person name="Reinhardt R."/>
            <person name="Goesmann A."/>
            <person name="Kraft T."/>
            <person name="Schulz B."/>
            <person name="Stadler P.F."/>
            <person name="Schmidt T."/>
            <person name="Gabaldon T."/>
            <person name="Lehrach H."/>
            <person name="Weisshaar B."/>
            <person name="Himmelbauer H."/>
        </authorList>
    </citation>
    <scope>NUCLEOTIDE SEQUENCE [LARGE SCALE GENOMIC DNA]</scope>
    <source>
        <tissue evidence="1">Taproot</tissue>
    </source>
</reference>
<sequence>SVMTQQSAFTVGVLSDLYAFHRSTGNSLCPYRTPA</sequence>
<name>A0A0J8BFY2_BETVV</name>
<gene>
    <name evidence="1" type="ORF">BVRB_017480</name>
</gene>
<keyword evidence="2" id="KW-1185">Reference proteome</keyword>
<evidence type="ECO:0000313" key="2">
    <source>
        <dbReference type="Proteomes" id="UP000035740"/>
    </source>
</evidence>
<dbReference type="Gramene" id="KMS64710">
    <property type="protein sequence ID" value="KMS64710"/>
    <property type="gene ID" value="BVRB_017480"/>
</dbReference>
<proteinExistence type="predicted"/>
<accession>A0A0J8BFY2</accession>
<organism evidence="1 2">
    <name type="scientific">Beta vulgaris subsp. vulgaris</name>
    <name type="common">Beet</name>
    <dbReference type="NCBI Taxonomy" id="3555"/>
    <lineage>
        <taxon>Eukaryota</taxon>
        <taxon>Viridiplantae</taxon>
        <taxon>Streptophyta</taxon>
        <taxon>Embryophyta</taxon>
        <taxon>Tracheophyta</taxon>
        <taxon>Spermatophyta</taxon>
        <taxon>Magnoliopsida</taxon>
        <taxon>eudicotyledons</taxon>
        <taxon>Gunneridae</taxon>
        <taxon>Pentapetalae</taxon>
        <taxon>Caryophyllales</taxon>
        <taxon>Chenopodiaceae</taxon>
        <taxon>Betoideae</taxon>
        <taxon>Beta</taxon>
    </lineage>
</organism>
<dbReference type="AlphaFoldDB" id="A0A0J8BFY2"/>
<dbReference type="EMBL" id="KQ124779">
    <property type="protein sequence ID" value="KMS64710.1"/>
    <property type="molecule type" value="Genomic_DNA"/>
</dbReference>
<feature type="non-terminal residue" evidence="1">
    <location>
        <position position="1"/>
    </location>
</feature>
<dbReference type="Proteomes" id="UP000035740">
    <property type="component" value="Unassembled WGS sequence"/>
</dbReference>
<protein>
    <submittedName>
        <fullName evidence="1">Uncharacterized protein</fullName>
    </submittedName>
</protein>